<gene>
    <name evidence="3" type="ORF">L484_015654</name>
</gene>
<evidence type="ECO:0000313" key="4">
    <source>
        <dbReference type="Proteomes" id="UP000030645"/>
    </source>
</evidence>
<protein>
    <submittedName>
        <fullName evidence="3">Uncharacterized protein</fullName>
    </submittedName>
</protein>
<organism evidence="3 4">
    <name type="scientific">Morus notabilis</name>
    <dbReference type="NCBI Taxonomy" id="981085"/>
    <lineage>
        <taxon>Eukaryota</taxon>
        <taxon>Viridiplantae</taxon>
        <taxon>Streptophyta</taxon>
        <taxon>Embryophyta</taxon>
        <taxon>Tracheophyta</taxon>
        <taxon>Spermatophyta</taxon>
        <taxon>Magnoliopsida</taxon>
        <taxon>eudicotyledons</taxon>
        <taxon>Gunneridae</taxon>
        <taxon>Pentapetalae</taxon>
        <taxon>rosids</taxon>
        <taxon>fabids</taxon>
        <taxon>Rosales</taxon>
        <taxon>Moraceae</taxon>
        <taxon>Moreae</taxon>
        <taxon>Morus</taxon>
    </lineage>
</organism>
<dbReference type="EMBL" id="KE344357">
    <property type="protein sequence ID" value="EXB58320.1"/>
    <property type="molecule type" value="Genomic_DNA"/>
</dbReference>
<proteinExistence type="predicted"/>
<reference evidence="4" key="1">
    <citation type="submission" date="2013-01" db="EMBL/GenBank/DDBJ databases">
        <title>Draft Genome Sequence of a Mulberry Tree, Morus notabilis C.K. Schneid.</title>
        <authorList>
            <person name="He N."/>
            <person name="Zhao S."/>
        </authorList>
    </citation>
    <scope>NUCLEOTIDE SEQUENCE</scope>
</reference>
<accession>W9QY55</accession>
<name>W9QY55_9ROSA</name>
<evidence type="ECO:0000256" key="1">
    <source>
        <dbReference type="SAM" id="Coils"/>
    </source>
</evidence>
<feature type="coiled-coil region" evidence="1">
    <location>
        <begin position="101"/>
        <end position="128"/>
    </location>
</feature>
<keyword evidence="4" id="KW-1185">Reference proteome</keyword>
<evidence type="ECO:0000313" key="3">
    <source>
        <dbReference type="EMBL" id="EXB58320.1"/>
    </source>
</evidence>
<dbReference type="AlphaFoldDB" id="W9QY55"/>
<sequence length="461" mass="53212">MRKKNDLDGLEQELVTMIMVLESSLKHILRRLSEIKKYKDSGSVPSGALEILKIVEEDARKVQEKACGEKFQLRKQQFDRQQNPEMRKHSSHGNTYNSQDMKLAKAKIENLMTELQGMHKTLDNSEEKFCMYNVPKHDAIDRSNFPESFNWYLERLTEFMQVTWKVKAEKCRKQEHKSLIEWMAKLAESEDERKRFTLKALRVVLIDTGMKISNFLTQYSLIVSVSADREQMAANLFEVESIIRCLSVEENSIVIDTFVSVVKLFNGTMRTMMNPKTKIDTIKKSDSRIGKENEVLRLIIIEVLRLEVGYCYPDLPMMVSNEVFFAMGKHLKDNVFKDKLETLSSKIDGLKILELVSVGDKDSTRKSLEQVLNHGVKEIWMQLYKGLYKVVEPFISFPTPTHLCKSDIGARRCGQYTIQISSSLRSGYCTRTITEILEVDLALVFVFHTILHPNDSHSPSC</sequence>
<dbReference type="Proteomes" id="UP000030645">
    <property type="component" value="Unassembled WGS sequence"/>
</dbReference>
<evidence type="ECO:0000256" key="2">
    <source>
        <dbReference type="SAM" id="MobiDB-lite"/>
    </source>
</evidence>
<feature type="region of interest" description="Disordered" evidence="2">
    <location>
        <begin position="77"/>
        <end position="97"/>
    </location>
</feature>
<keyword evidence="1" id="KW-0175">Coiled coil</keyword>